<feature type="compositionally biased region" description="Basic and acidic residues" evidence="1">
    <location>
        <begin position="1"/>
        <end position="11"/>
    </location>
</feature>
<dbReference type="Proteomes" id="UP001159641">
    <property type="component" value="Unassembled WGS sequence"/>
</dbReference>
<dbReference type="AlphaFoldDB" id="A0AB34GY64"/>
<keyword evidence="3" id="KW-1185">Reference proteome</keyword>
<comment type="caution">
    <text evidence="2">The sequence shown here is derived from an EMBL/GenBank/DDBJ whole genome shotgun (WGS) entry which is preliminary data.</text>
</comment>
<name>A0AB34GY64_ESCRO</name>
<proteinExistence type="predicted"/>
<accession>A0AB34GY64</accession>
<evidence type="ECO:0000256" key="1">
    <source>
        <dbReference type="SAM" id="MobiDB-lite"/>
    </source>
</evidence>
<dbReference type="EMBL" id="JAIQCJ010002063">
    <property type="protein sequence ID" value="KAJ8784343.1"/>
    <property type="molecule type" value="Genomic_DNA"/>
</dbReference>
<evidence type="ECO:0000313" key="3">
    <source>
        <dbReference type="Proteomes" id="UP001159641"/>
    </source>
</evidence>
<evidence type="ECO:0000313" key="2">
    <source>
        <dbReference type="EMBL" id="KAJ8784343.1"/>
    </source>
</evidence>
<sequence>MTGVLVRREEETGTDTPSGGGQVMTEAEGEDGSLKPRTDSSPQKLEESMHSFKVYLGTSLVAQWLRIRLPMQGTRVRALVWEDPTCRGATKPVRHNYWACAPEPASHNY</sequence>
<feature type="region of interest" description="Disordered" evidence="1">
    <location>
        <begin position="1"/>
        <end position="46"/>
    </location>
</feature>
<organism evidence="2 3">
    <name type="scientific">Eschrichtius robustus</name>
    <name type="common">California gray whale</name>
    <name type="synonym">Eschrichtius gibbosus</name>
    <dbReference type="NCBI Taxonomy" id="9764"/>
    <lineage>
        <taxon>Eukaryota</taxon>
        <taxon>Metazoa</taxon>
        <taxon>Chordata</taxon>
        <taxon>Craniata</taxon>
        <taxon>Vertebrata</taxon>
        <taxon>Euteleostomi</taxon>
        <taxon>Mammalia</taxon>
        <taxon>Eutheria</taxon>
        <taxon>Laurasiatheria</taxon>
        <taxon>Artiodactyla</taxon>
        <taxon>Whippomorpha</taxon>
        <taxon>Cetacea</taxon>
        <taxon>Mysticeti</taxon>
        <taxon>Eschrichtiidae</taxon>
        <taxon>Eschrichtius</taxon>
    </lineage>
</organism>
<gene>
    <name evidence="2" type="ORF">J1605_008348</name>
</gene>
<protein>
    <submittedName>
        <fullName evidence="2">Uncharacterized protein</fullName>
    </submittedName>
</protein>
<reference evidence="2 3" key="1">
    <citation type="submission" date="2022-11" db="EMBL/GenBank/DDBJ databases">
        <title>Whole genome sequence of Eschrichtius robustus ER-17-0199.</title>
        <authorList>
            <person name="Bruniche-Olsen A."/>
            <person name="Black A.N."/>
            <person name="Fields C.J."/>
            <person name="Walden K."/>
            <person name="Dewoody J.A."/>
        </authorList>
    </citation>
    <scope>NUCLEOTIDE SEQUENCE [LARGE SCALE GENOMIC DNA]</scope>
    <source>
        <strain evidence="2">ER-17-0199</strain>
        <tissue evidence="2">Blubber</tissue>
    </source>
</reference>
<feature type="compositionally biased region" description="Basic and acidic residues" evidence="1">
    <location>
        <begin position="32"/>
        <end position="46"/>
    </location>
</feature>